<dbReference type="OMA" id="GLHTCRP"/>
<evidence type="ECO:0000259" key="4">
    <source>
        <dbReference type="PROSITE" id="PS50054"/>
    </source>
</evidence>
<dbReference type="SMART" id="SM00195">
    <property type="entry name" value="DSPc"/>
    <property type="match status" value="1"/>
</dbReference>
<dbReference type="InterPro" id="IPR000387">
    <property type="entry name" value="Tyr_Pase_dom"/>
</dbReference>
<dbReference type="GO" id="GO:0004721">
    <property type="term" value="F:phosphoprotein phosphatase activity"/>
    <property type="evidence" value="ECO:0007669"/>
    <property type="project" value="UniProtKB-KW"/>
</dbReference>
<organism evidence="6 7">
    <name type="scientific">Klebsormidium nitens</name>
    <name type="common">Green alga</name>
    <name type="synonym">Ulothrix nitens</name>
    <dbReference type="NCBI Taxonomy" id="105231"/>
    <lineage>
        <taxon>Eukaryota</taxon>
        <taxon>Viridiplantae</taxon>
        <taxon>Streptophyta</taxon>
        <taxon>Klebsormidiophyceae</taxon>
        <taxon>Klebsormidiales</taxon>
        <taxon>Klebsormidiaceae</taxon>
        <taxon>Klebsormidium</taxon>
    </lineage>
</organism>
<dbReference type="SUPFAM" id="SSF81296">
    <property type="entry name" value="E set domains"/>
    <property type="match status" value="1"/>
</dbReference>
<keyword evidence="1" id="KW-0378">Hydrolase</keyword>
<dbReference type="PROSITE" id="PS50056">
    <property type="entry name" value="TYR_PHOSPHATASE_2"/>
    <property type="match status" value="1"/>
</dbReference>
<sequence length="697" mass="76926">MAWAAKRAAAASTLRWAVCLGEGPHKKSGSKFQKASFAPKEGTLLVVSKLAGPHRRKKLSTTCALPSSATSLGAFPDHVLLLRRFLHSRTIAQRKRVRRGLRVEAGWPGTVEDHKEYTFNLDEYLVTLEKPIGIRFAQREDGKVYVEALAKGGNAENSRMVMLGDVLKKTSAVFGEDMWEAHDFSRVMYAIKTRSGPVSLVFERTAQALHTRGLAWQTASKGRAAGWYPENRASGSSRRPNEADYLAEDFIESAEDVVESTSGWGSQPHEEELAAAFELRGSEQGGAKPGSHNYGAEAFFTQRESGFPGQGFGDIGIGSKQRLDGSGEPSMSASWTDEEVYDEFYGGGSVGAQIDPVEEYNDAMRRAGWDLEYHHSLGMNYTEVLPELLLGSCLQTPADVQVLARQLGVTAVLNLQQSSDQVNWGIDGDAINRAFREEGIRLVQHPIRDFDPRDLRHRLPVAVGALHRLLRRGHRVYVTCTAGLGRSPAVVIAFLHWHAQLSLDEAYSAIVKLRPSAPNRASIAGATWDLLAMVEDGRHKGGDRSHPVRLVWNHGGRECLVVGEFGGGWSDPMAAVPIGGPCFALDLRLPPGKYRYKFIVDGQWRHAGDLPTELDEWGNINNVVHVGANGVELGGGTSHTDIYGARSYGRMFWHTDHSAEKVLERPLTDDQRRRLTYAATRMAFSICPITYHPKLYY</sequence>
<dbReference type="GO" id="GO:0005737">
    <property type="term" value="C:cytoplasm"/>
    <property type="evidence" value="ECO:0007669"/>
    <property type="project" value="UniProtKB-ARBA"/>
</dbReference>
<dbReference type="GO" id="GO:0044042">
    <property type="term" value="P:glucan metabolic process"/>
    <property type="evidence" value="ECO:0007669"/>
    <property type="project" value="UniProtKB-ARBA"/>
</dbReference>
<dbReference type="InterPro" id="IPR029021">
    <property type="entry name" value="Prot-tyrosine_phosphatase-like"/>
</dbReference>
<evidence type="ECO:0000256" key="1">
    <source>
        <dbReference type="ARBA" id="ARBA00022801"/>
    </source>
</evidence>
<dbReference type="SUPFAM" id="SSF52799">
    <property type="entry name" value="(Phosphotyrosine protein) phosphatases II"/>
    <property type="match status" value="1"/>
</dbReference>
<dbReference type="STRING" id="105231.A0A0U9HMM0"/>
<evidence type="ECO:0000313" key="6">
    <source>
        <dbReference type="EMBL" id="GAQ80576.1"/>
    </source>
</evidence>
<dbReference type="GO" id="GO:0019203">
    <property type="term" value="F:carbohydrate phosphatase activity"/>
    <property type="evidence" value="ECO:0007669"/>
    <property type="project" value="InterPro"/>
</dbReference>
<dbReference type="CDD" id="cd02859">
    <property type="entry name" value="E_set_AMPKbeta_like_N"/>
    <property type="match status" value="1"/>
</dbReference>
<dbReference type="Gene3D" id="3.90.190.10">
    <property type="entry name" value="Protein tyrosine phosphatase superfamily"/>
    <property type="match status" value="1"/>
</dbReference>
<proteinExistence type="predicted"/>
<evidence type="ECO:0000256" key="2">
    <source>
        <dbReference type="ARBA" id="ARBA00022912"/>
    </source>
</evidence>
<dbReference type="AlphaFoldDB" id="A0A0U9HMM0"/>
<dbReference type="InterPro" id="IPR045204">
    <property type="entry name" value="DSP_laforin-like"/>
</dbReference>
<name>A0A0U9HMM0_KLENI</name>
<evidence type="ECO:0000259" key="5">
    <source>
        <dbReference type="PROSITE" id="PS50056"/>
    </source>
</evidence>
<keyword evidence="2" id="KW-0904">Protein phosphatase</keyword>
<keyword evidence="7" id="KW-1185">Reference proteome</keyword>
<reference evidence="6 7" key="1">
    <citation type="journal article" date="2014" name="Nat. Commun.">
        <title>Klebsormidium flaccidum genome reveals primary factors for plant terrestrial adaptation.</title>
        <authorList>
            <person name="Hori K."/>
            <person name="Maruyama F."/>
            <person name="Fujisawa T."/>
            <person name="Togashi T."/>
            <person name="Yamamoto N."/>
            <person name="Seo M."/>
            <person name="Sato S."/>
            <person name="Yamada T."/>
            <person name="Mori H."/>
            <person name="Tajima N."/>
            <person name="Moriyama T."/>
            <person name="Ikeuchi M."/>
            <person name="Watanabe M."/>
            <person name="Wada H."/>
            <person name="Kobayashi K."/>
            <person name="Saito M."/>
            <person name="Masuda T."/>
            <person name="Sasaki-Sekimoto Y."/>
            <person name="Mashiguchi K."/>
            <person name="Awai K."/>
            <person name="Shimojima M."/>
            <person name="Masuda S."/>
            <person name="Iwai M."/>
            <person name="Nobusawa T."/>
            <person name="Narise T."/>
            <person name="Kondo S."/>
            <person name="Saito H."/>
            <person name="Sato R."/>
            <person name="Murakawa M."/>
            <person name="Ihara Y."/>
            <person name="Oshima-Yamada Y."/>
            <person name="Ohtaka K."/>
            <person name="Satoh M."/>
            <person name="Sonobe K."/>
            <person name="Ishii M."/>
            <person name="Ohtani R."/>
            <person name="Kanamori-Sato M."/>
            <person name="Honoki R."/>
            <person name="Miyazaki D."/>
            <person name="Mochizuki H."/>
            <person name="Umetsu J."/>
            <person name="Higashi K."/>
            <person name="Shibata D."/>
            <person name="Kamiya Y."/>
            <person name="Sato N."/>
            <person name="Nakamura Y."/>
            <person name="Tabata S."/>
            <person name="Ida S."/>
            <person name="Kurokawa K."/>
            <person name="Ohta H."/>
        </authorList>
    </citation>
    <scope>NUCLEOTIDE SEQUENCE [LARGE SCALE GENOMIC DNA]</scope>
    <source>
        <strain evidence="6 7">NIES-2285</strain>
    </source>
</reference>
<evidence type="ECO:0000313" key="7">
    <source>
        <dbReference type="Proteomes" id="UP000054558"/>
    </source>
</evidence>
<gene>
    <name evidence="6" type="ORF">KFL_000570230</name>
</gene>
<dbReference type="PROSITE" id="PS50054">
    <property type="entry name" value="TYR_PHOSPHATASE_DUAL"/>
    <property type="match status" value="1"/>
</dbReference>
<accession>A0A0U9HMM0</accession>
<dbReference type="InterPro" id="IPR013783">
    <property type="entry name" value="Ig-like_fold"/>
</dbReference>
<dbReference type="InterPro" id="IPR000340">
    <property type="entry name" value="Dual-sp_phosphatase_cat-dom"/>
</dbReference>
<dbReference type="Gene3D" id="2.60.40.10">
    <property type="entry name" value="Immunoglobulins"/>
    <property type="match status" value="1"/>
</dbReference>
<feature type="domain" description="Tyrosine-protein phosphatase" evidence="4">
    <location>
        <begin position="380"/>
        <end position="543"/>
    </location>
</feature>
<dbReference type="PANTHER" id="PTHR47661">
    <property type="entry name" value="PHOSPHOGLUCAN PHOSPHATASE LSF1, CHLOROPLASTIC"/>
    <property type="match status" value="1"/>
</dbReference>
<dbReference type="InterPro" id="IPR014756">
    <property type="entry name" value="Ig_E-set"/>
</dbReference>
<dbReference type="PANTHER" id="PTHR47661:SF2">
    <property type="entry name" value="PHOSPHOGLUCAN PHOSPHATASE LSF1, CHLOROPLASTIC"/>
    <property type="match status" value="1"/>
</dbReference>
<feature type="domain" description="Tyrosine specific protein phosphatases" evidence="5">
    <location>
        <begin position="457"/>
        <end position="517"/>
    </location>
</feature>
<dbReference type="CDD" id="cd14526">
    <property type="entry name" value="DSP_laforin-like"/>
    <property type="match status" value="1"/>
</dbReference>
<keyword evidence="3" id="KW-0119">Carbohydrate metabolism</keyword>
<dbReference type="InterPro" id="IPR020422">
    <property type="entry name" value="TYR_PHOSPHATASE_DUAL_dom"/>
</dbReference>
<dbReference type="Proteomes" id="UP000054558">
    <property type="component" value="Unassembled WGS sequence"/>
</dbReference>
<protein>
    <submittedName>
        <fullName evidence="6">Dual specificity phosphatase</fullName>
    </submittedName>
</protein>
<dbReference type="EMBL" id="DF237006">
    <property type="protein sequence ID" value="GAQ80576.1"/>
    <property type="molecule type" value="Genomic_DNA"/>
</dbReference>
<evidence type="ECO:0000256" key="3">
    <source>
        <dbReference type="ARBA" id="ARBA00023277"/>
    </source>
</evidence>
<dbReference type="Pfam" id="PF16561">
    <property type="entry name" value="AMPK1_CBM"/>
    <property type="match status" value="1"/>
</dbReference>
<dbReference type="OrthoDB" id="273181at2759"/>
<dbReference type="InterPro" id="IPR032640">
    <property type="entry name" value="AMPK1_CBM"/>
</dbReference>
<dbReference type="Pfam" id="PF00782">
    <property type="entry name" value="DSPc"/>
    <property type="match status" value="1"/>
</dbReference>